<comment type="caution">
    <text evidence="11">The sequence shown here is derived from an EMBL/GenBank/DDBJ whole genome shotgun (WGS) entry which is preliminary data.</text>
</comment>
<dbReference type="SUPFAM" id="SSF51735">
    <property type="entry name" value="NAD(P)-binding Rossmann-fold domains"/>
    <property type="match status" value="1"/>
</dbReference>
<dbReference type="Gene3D" id="3.40.50.720">
    <property type="entry name" value="NAD(P)-binding Rossmann-like Domain"/>
    <property type="match status" value="1"/>
</dbReference>
<dbReference type="PIRSF" id="PIRSF000102">
    <property type="entry name" value="Lac_mal_DH"/>
    <property type="match status" value="1"/>
</dbReference>
<evidence type="ECO:0000313" key="12">
    <source>
        <dbReference type="Proteomes" id="UP001316803"/>
    </source>
</evidence>
<feature type="binding site" evidence="7">
    <location>
        <position position="35"/>
    </location>
    <ligand>
        <name>NAD(+)</name>
        <dbReference type="ChEBI" id="CHEBI:57540"/>
    </ligand>
</feature>
<evidence type="ECO:0000256" key="1">
    <source>
        <dbReference type="ARBA" id="ARBA00004843"/>
    </source>
</evidence>
<feature type="active site" description="Proton acceptor" evidence="6">
    <location>
        <position position="173"/>
    </location>
</feature>
<accession>A0AAN8I3Y3</accession>
<dbReference type="InterPro" id="IPR001236">
    <property type="entry name" value="Lactate/malate_DH_N"/>
</dbReference>
<dbReference type="InterPro" id="IPR036291">
    <property type="entry name" value="NAD(P)-bd_dom_sf"/>
</dbReference>
<dbReference type="EMBL" id="JAKLMC020000012">
    <property type="protein sequence ID" value="KAK5953342.1"/>
    <property type="molecule type" value="Genomic_DNA"/>
</dbReference>
<dbReference type="Proteomes" id="UP001316803">
    <property type="component" value="Unassembled WGS sequence"/>
</dbReference>
<evidence type="ECO:0000256" key="5">
    <source>
        <dbReference type="ARBA" id="ARBA00023027"/>
    </source>
</evidence>
<dbReference type="Pfam" id="PF02866">
    <property type="entry name" value="Ldh_1_C"/>
    <property type="match status" value="1"/>
</dbReference>
<evidence type="ECO:0000259" key="9">
    <source>
        <dbReference type="Pfam" id="PF00056"/>
    </source>
</evidence>
<dbReference type="GO" id="GO:0004459">
    <property type="term" value="F:L-lactate dehydrogenase (NAD+) activity"/>
    <property type="evidence" value="ECO:0007669"/>
    <property type="project" value="UniProtKB-EC"/>
</dbReference>
<reference evidence="11 12" key="1">
    <citation type="submission" date="2022-12" db="EMBL/GenBank/DDBJ databases">
        <title>Genomic features and morphological characterization of a novel Knufia sp. strain isolated from spacecraft assembly facility.</title>
        <authorList>
            <person name="Teixeira M."/>
            <person name="Chander A.M."/>
            <person name="Stajich J.E."/>
            <person name="Venkateswaran K."/>
        </authorList>
    </citation>
    <scope>NUCLEOTIDE SEQUENCE [LARGE SCALE GENOMIC DNA]</scope>
    <source>
        <strain evidence="11 12">FJI-L2-BK-P2</strain>
    </source>
</reference>
<feature type="binding site" evidence="7">
    <location>
        <begin position="10"/>
        <end position="15"/>
    </location>
    <ligand>
        <name>NAD(+)</name>
        <dbReference type="ChEBI" id="CHEBI:57540"/>
    </ligand>
</feature>
<dbReference type="Gene3D" id="3.90.110.10">
    <property type="entry name" value="Lactate dehydrogenase/glycoside hydrolase, family 4, C-terminal"/>
    <property type="match status" value="1"/>
</dbReference>
<dbReference type="CDD" id="cd00300">
    <property type="entry name" value="LDH_like"/>
    <property type="match status" value="1"/>
</dbReference>
<gene>
    <name evidence="11" type="ORF">OHC33_005910</name>
</gene>
<keyword evidence="12" id="KW-1185">Reference proteome</keyword>
<protein>
    <recommendedName>
        <fullName evidence="3 8">L-lactate dehydrogenase</fullName>
        <ecNumber evidence="3 8">1.1.1.27</ecNumber>
    </recommendedName>
</protein>
<dbReference type="Pfam" id="PF00056">
    <property type="entry name" value="Ldh_1_N"/>
    <property type="match status" value="1"/>
</dbReference>
<feature type="binding site" evidence="7">
    <location>
        <position position="93"/>
    </location>
    <ligand>
        <name>NAD(+)</name>
        <dbReference type="ChEBI" id="CHEBI:57540"/>
    </ligand>
</feature>
<evidence type="ECO:0000256" key="6">
    <source>
        <dbReference type="PIRSR" id="PIRSR000102-1"/>
    </source>
</evidence>
<feature type="domain" description="Lactate/malate dehydrogenase C-terminal" evidence="10">
    <location>
        <begin position="143"/>
        <end position="300"/>
    </location>
</feature>
<feature type="binding site" evidence="7">
    <location>
        <begin position="116"/>
        <end position="118"/>
    </location>
    <ligand>
        <name>NAD(+)</name>
        <dbReference type="ChEBI" id="CHEBI:57540"/>
    </ligand>
</feature>
<proteinExistence type="inferred from homology"/>
<dbReference type="GO" id="GO:0006089">
    <property type="term" value="P:lactate metabolic process"/>
    <property type="evidence" value="ECO:0007669"/>
    <property type="project" value="TreeGrafter"/>
</dbReference>
<keyword evidence="5 7" id="KW-0520">NAD</keyword>
<organism evidence="11 12">
    <name type="scientific">Knufia fluminis</name>
    <dbReference type="NCBI Taxonomy" id="191047"/>
    <lineage>
        <taxon>Eukaryota</taxon>
        <taxon>Fungi</taxon>
        <taxon>Dikarya</taxon>
        <taxon>Ascomycota</taxon>
        <taxon>Pezizomycotina</taxon>
        <taxon>Eurotiomycetes</taxon>
        <taxon>Chaetothyriomycetidae</taxon>
        <taxon>Chaetothyriales</taxon>
        <taxon>Trichomeriaceae</taxon>
        <taxon>Knufia</taxon>
    </lineage>
</organism>
<evidence type="ECO:0000256" key="7">
    <source>
        <dbReference type="PIRSR" id="PIRSR000102-3"/>
    </source>
</evidence>
<dbReference type="PROSITE" id="PS00064">
    <property type="entry name" value="L_LDH"/>
    <property type="match status" value="1"/>
</dbReference>
<dbReference type="InterPro" id="IPR018177">
    <property type="entry name" value="L-lactate_DH_AS"/>
</dbReference>
<evidence type="ECO:0000256" key="4">
    <source>
        <dbReference type="ARBA" id="ARBA00023002"/>
    </source>
</evidence>
<keyword evidence="4 8" id="KW-0560">Oxidoreductase</keyword>
<dbReference type="PRINTS" id="PR00086">
    <property type="entry name" value="LLDHDRGNASE"/>
</dbReference>
<dbReference type="InterPro" id="IPR015955">
    <property type="entry name" value="Lactate_DH/Glyco_Ohase_4_C"/>
</dbReference>
<dbReference type="AlphaFoldDB" id="A0AAN8I3Y3"/>
<dbReference type="SUPFAM" id="SSF56327">
    <property type="entry name" value="LDH C-terminal domain-like"/>
    <property type="match status" value="1"/>
</dbReference>
<comment type="similarity">
    <text evidence="2">Belongs to the LDH/MDH superfamily. LDH family.</text>
</comment>
<evidence type="ECO:0000259" key="10">
    <source>
        <dbReference type="Pfam" id="PF02866"/>
    </source>
</evidence>
<dbReference type="PANTHER" id="PTHR43128">
    <property type="entry name" value="L-2-HYDROXYCARBOXYLATE DEHYDROGENASE (NAD(P)(+))"/>
    <property type="match status" value="1"/>
</dbReference>
<comment type="catalytic activity">
    <reaction evidence="8">
        <text>(S)-lactate + NAD(+) = pyruvate + NADH + H(+)</text>
        <dbReference type="Rhea" id="RHEA:23444"/>
        <dbReference type="ChEBI" id="CHEBI:15361"/>
        <dbReference type="ChEBI" id="CHEBI:15378"/>
        <dbReference type="ChEBI" id="CHEBI:16651"/>
        <dbReference type="ChEBI" id="CHEBI:57540"/>
        <dbReference type="ChEBI" id="CHEBI:57945"/>
        <dbReference type="EC" id="1.1.1.27"/>
    </reaction>
</comment>
<name>A0AAN8I3Y3_9EURO</name>
<feature type="domain" description="Lactate/malate dehydrogenase N-terminal" evidence="9">
    <location>
        <begin position="5"/>
        <end position="140"/>
    </location>
</feature>
<evidence type="ECO:0000256" key="8">
    <source>
        <dbReference type="RuleBase" id="RU000496"/>
    </source>
</evidence>
<comment type="pathway">
    <text evidence="1 8">Fermentation; pyruvate fermentation to lactate; (S)-lactate from pyruvate: step 1/1.</text>
</comment>
<evidence type="ECO:0000256" key="2">
    <source>
        <dbReference type="ARBA" id="ARBA00006054"/>
    </source>
</evidence>
<dbReference type="EC" id="1.1.1.27" evidence="3 8"/>
<dbReference type="InterPro" id="IPR001557">
    <property type="entry name" value="L-lactate/malate_DH"/>
</dbReference>
<dbReference type="PANTHER" id="PTHR43128:SF16">
    <property type="entry name" value="L-LACTATE DEHYDROGENASE"/>
    <property type="match status" value="1"/>
</dbReference>
<sequence length="306" mass="32769">MFSSRIAILGAGSVGSAIAYSLIINPVCSEVLLVDPQTEVRDAQVEDLGDASFAGVRVRAGTHKEAGQCSIVIITAGAKQRPGESRTDLLQRNLNILHSAIEDMKPFHEDTVILLVANPVDVLTYFAQQMAGLPKEQVIGSGTFLDSTRLRGILARKVDLDPASIHAYVIGEHGDSQLVAWSTITVGGASLENELRQRSIDLDRKAVAEETRDKAAKIIKAKGATAYGIGGVAAILCKSILFDERKVRPVSHWNEELQCCLSLPVVLGRKGIVRNLSIVLVEEEKALLEKSAGTLRGLIATAGGKE</sequence>
<dbReference type="InterPro" id="IPR022383">
    <property type="entry name" value="Lactate/malate_DH_C"/>
</dbReference>
<evidence type="ECO:0000313" key="11">
    <source>
        <dbReference type="EMBL" id="KAK5953342.1"/>
    </source>
</evidence>
<evidence type="ECO:0000256" key="3">
    <source>
        <dbReference type="ARBA" id="ARBA00012967"/>
    </source>
</evidence>